<dbReference type="InterPro" id="IPR008331">
    <property type="entry name" value="Ferritin_DPS_dom"/>
</dbReference>
<reference evidence="4" key="1">
    <citation type="submission" date="2023-06" db="EMBL/GenBank/DDBJ databases">
        <title>SYSU T00b26.</title>
        <authorList>
            <person name="Gao L."/>
            <person name="Fang B.-Z."/>
            <person name="Li W.-J."/>
        </authorList>
    </citation>
    <scope>NUCLEOTIDE SEQUENCE</scope>
    <source>
        <strain evidence="4">SYSU T00b26</strain>
    </source>
</reference>
<dbReference type="RefSeq" id="WP_301128896.1">
    <property type="nucleotide sequence ID" value="NZ_JAUHPV010000006.1"/>
</dbReference>
<protein>
    <submittedName>
        <fullName evidence="4">DNA starvation/stationary phase protection protein</fullName>
    </submittedName>
</protein>
<evidence type="ECO:0000313" key="5">
    <source>
        <dbReference type="Proteomes" id="UP001172738"/>
    </source>
</evidence>
<sequence>MASTTPVKTTESSPSIGIRPEDLRAINQGLTQVLSDTFTLYVKTQGYHWNVTGPHFRSLHLMFEEQYQDLNAAADDLAERMRALGSGAPGSFTEFMDHATIADNEPQTDAMAMVTTLAADHETVARLVRPLVDVAEDAGDGATADLLNARLAAHEQAAWMLRSFAA</sequence>
<evidence type="ECO:0000256" key="1">
    <source>
        <dbReference type="ARBA" id="ARBA00009497"/>
    </source>
</evidence>
<dbReference type="Gene3D" id="1.20.1260.10">
    <property type="match status" value="1"/>
</dbReference>
<dbReference type="CDD" id="cd01043">
    <property type="entry name" value="DPS"/>
    <property type="match status" value="1"/>
</dbReference>
<dbReference type="SUPFAM" id="SSF47240">
    <property type="entry name" value="Ferritin-like"/>
    <property type="match status" value="1"/>
</dbReference>
<evidence type="ECO:0000256" key="2">
    <source>
        <dbReference type="RuleBase" id="RU003875"/>
    </source>
</evidence>
<dbReference type="Proteomes" id="UP001172738">
    <property type="component" value="Unassembled WGS sequence"/>
</dbReference>
<keyword evidence="5" id="KW-1185">Reference proteome</keyword>
<dbReference type="PRINTS" id="PR01346">
    <property type="entry name" value="HELNAPAPROT"/>
</dbReference>
<dbReference type="InterPro" id="IPR023188">
    <property type="entry name" value="DPS_DNA-bd_CS"/>
</dbReference>
<dbReference type="PROSITE" id="PS00818">
    <property type="entry name" value="DPS_1"/>
    <property type="match status" value="1"/>
</dbReference>
<dbReference type="PIRSF" id="PIRSF005900">
    <property type="entry name" value="Dps"/>
    <property type="match status" value="1"/>
</dbReference>
<dbReference type="InterPro" id="IPR002177">
    <property type="entry name" value="DPS_DNA-bd"/>
</dbReference>
<dbReference type="EMBL" id="JAUHPV010000006">
    <property type="protein sequence ID" value="MDN4473391.1"/>
    <property type="molecule type" value="Genomic_DNA"/>
</dbReference>
<gene>
    <name evidence="4" type="ORF">QQX04_10345</name>
</gene>
<dbReference type="Pfam" id="PF00210">
    <property type="entry name" value="Ferritin"/>
    <property type="match status" value="1"/>
</dbReference>
<accession>A0ABT8G2M7</accession>
<feature type="domain" description="Ferritin/DPS" evidence="3">
    <location>
        <begin position="29"/>
        <end position="164"/>
    </location>
</feature>
<organism evidence="4 5">
    <name type="scientific">Demequina zhanjiangensis</name>
    <dbReference type="NCBI Taxonomy" id="3051659"/>
    <lineage>
        <taxon>Bacteria</taxon>
        <taxon>Bacillati</taxon>
        <taxon>Actinomycetota</taxon>
        <taxon>Actinomycetes</taxon>
        <taxon>Micrococcales</taxon>
        <taxon>Demequinaceae</taxon>
        <taxon>Demequina</taxon>
    </lineage>
</organism>
<proteinExistence type="inferred from homology"/>
<dbReference type="InterPro" id="IPR012347">
    <property type="entry name" value="Ferritin-like"/>
</dbReference>
<name>A0ABT8G2M7_9MICO</name>
<evidence type="ECO:0000313" key="4">
    <source>
        <dbReference type="EMBL" id="MDN4473391.1"/>
    </source>
</evidence>
<dbReference type="PANTHER" id="PTHR42932:SF3">
    <property type="entry name" value="DNA PROTECTION DURING STARVATION PROTEIN"/>
    <property type="match status" value="1"/>
</dbReference>
<comment type="caution">
    <text evidence="4">The sequence shown here is derived from an EMBL/GenBank/DDBJ whole genome shotgun (WGS) entry which is preliminary data.</text>
</comment>
<comment type="similarity">
    <text evidence="1 2">Belongs to the Dps family.</text>
</comment>
<dbReference type="PANTHER" id="PTHR42932">
    <property type="entry name" value="GENERAL STRESS PROTEIN 20U"/>
    <property type="match status" value="1"/>
</dbReference>
<evidence type="ECO:0000259" key="3">
    <source>
        <dbReference type="Pfam" id="PF00210"/>
    </source>
</evidence>
<dbReference type="InterPro" id="IPR009078">
    <property type="entry name" value="Ferritin-like_SF"/>
</dbReference>